<dbReference type="InterPro" id="IPR013087">
    <property type="entry name" value="Znf_C2H2_type"/>
</dbReference>
<sequence>MVERIVIIPGVPDCDGTAAPLCEICGTRFRNIAAKHLHQRKSHFNGSLLSGKSKCCRLTGPKVSFFCPIANCKRANEAKVQLPFASMRLVKQHYLKVHGERSLLCSICGFRRFSLPRDLRYHENRCGIESDQIDDSVRSRYPTVGSSRIRKRLTEDKAIQCTLAIKEDKATQYDCADAESVDDFGGTKVDEVDYTSRNDPLLTSTFCQTYQPVTDASVGTNFLSDFQWDDYLDEQNSHSIDSSCFVVVARQNSMLLIRACLFMSIAACQAAIEYKENMKVIRMAPPPKNKNPRDYTDKDIEGLFDQWEENDDESLDWDEIDGWKRPPTLDLNLLKVRNNEEASRILKKGRRMSLYVRFDPTLSRRQVDEVTNIWLIRFFNSHIQSQRRFINDKEVEFLFFDGAQSWDAKKFILEQDEVLELMLEGNKRCLQLRYASVDSNSDHFSNSLKQFLDTRLREVQSTSPDAISFASLLRKSKFMALGDVEGKVVVGQVVQVVSDDLYIDFGGKFECVCKVPRKGGDLYRRGTRVLVRLHDLELSSRFLGTEKDLTFLEADATLIGLVPTAKPVESRKAAPKGD</sequence>
<dbReference type="InterPro" id="IPR019330">
    <property type="entry name" value="MESD"/>
</dbReference>
<dbReference type="PROSITE" id="PS00028">
    <property type="entry name" value="ZINC_FINGER_C2H2_1"/>
    <property type="match status" value="1"/>
</dbReference>
<evidence type="ECO:0000313" key="3">
    <source>
        <dbReference type="Proteomes" id="UP000030764"/>
    </source>
</evidence>
<dbReference type="Gene3D" id="3.30.70.260">
    <property type="match status" value="1"/>
</dbReference>
<dbReference type="Proteomes" id="UP000030764">
    <property type="component" value="Unassembled WGS sequence"/>
</dbReference>
<reference evidence="2 3" key="1">
    <citation type="journal article" date="2014" name="Nat. Genet.">
        <title>Genome and transcriptome of the porcine whipworm Trichuris suis.</title>
        <authorList>
            <person name="Jex A.R."/>
            <person name="Nejsum P."/>
            <person name="Schwarz E.M."/>
            <person name="Hu L."/>
            <person name="Young N.D."/>
            <person name="Hall R.S."/>
            <person name="Korhonen P.K."/>
            <person name="Liao S."/>
            <person name="Thamsborg S."/>
            <person name="Xia J."/>
            <person name="Xu P."/>
            <person name="Wang S."/>
            <person name="Scheerlinck J.P."/>
            <person name="Hofmann A."/>
            <person name="Sternberg P.W."/>
            <person name="Wang J."/>
            <person name="Gasser R.B."/>
        </authorList>
    </citation>
    <scope>NUCLEOTIDE SEQUENCE [LARGE SCALE GENOMIC DNA]</scope>
    <source>
        <strain evidence="2">DCEP-RM93M</strain>
    </source>
</reference>
<accession>A0A085M784</accession>
<dbReference type="GO" id="GO:0006457">
    <property type="term" value="P:protein folding"/>
    <property type="evidence" value="ECO:0007669"/>
    <property type="project" value="InterPro"/>
</dbReference>
<protein>
    <recommendedName>
        <fullName evidence="1">C2H2-type domain-containing protein</fullName>
    </recommendedName>
</protein>
<organism evidence="2 3">
    <name type="scientific">Trichuris suis</name>
    <name type="common">pig whipworm</name>
    <dbReference type="NCBI Taxonomy" id="68888"/>
    <lineage>
        <taxon>Eukaryota</taxon>
        <taxon>Metazoa</taxon>
        <taxon>Ecdysozoa</taxon>
        <taxon>Nematoda</taxon>
        <taxon>Enoplea</taxon>
        <taxon>Dorylaimia</taxon>
        <taxon>Trichinellida</taxon>
        <taxon>Trichuridae</taxon>
        <taxon>Trichuris</taxon>
    </lineage>
</organism>
<dbReference type="AlphaFoldDB" id="A0A085M784"/>
<feature type="domain" description="C2H2-type" evidence="1">
    <location>
        <begin position="22"/>
        <end position="43"/>
    </location>
</feature>
<dbReference type="EMBL" id="KL363220">
    <property type="protein sequence ID" value="KFD53080.1"/>
    <property type="molecule type" value="Genomic_DNA"/>
</dbReference>
<dbReference type="PANTHER" id="PTHR13447">
    <property type="entry name" value="MITOCHONDRIAL 28S RIBOSOMAL PROTEIN S28"/>
    <property type="match status" value="1"/>
</dbReference>
<dbReference type="Pfam" id="PF10185">
    <property type="entry name" value="Mesd"/>
    <property type="match status" value="1"/>
</dbReference>
<dbReference type="Pfam" id="PF10246">
    <property type="entry name" value="MRP-S35"/>
    <property type="match status" value="1"/>
</dbReference>
<keyword evidence="3" id="KW-1185">Reference proteome</keyword>
<dbReference type="InterPro" id="IPR019375">
    <property type="entry name" value="Ribosomal_bS1m"/>
</dbReference>
<proteinExistence type="predicted"/>
<gene>
    <name evidence="2" type="ORF">M513_05994</name>
</gene>
<evidence type="ECO:0000313" key="2">
    <source>
        <dbReference type="EMBL" id="KFD53080.1"/>
    </source>
</evidence>
<name>A0A085M784_9BILA</name>
<dbReference type="PANTHER" id="PTHR13447:SF2">
    <property type="entry name" value="SMALL RIBOSOMAL SUBUNIT PROTEIN BS1M"/>
    <property type="match status" value="1"/>
</dbReference>
<dbReference type="GO" id="GO:0005763">
    <property type="term" value="C:mitochondrial small ribosomal subunit"/>
    <property type="evidence" value="ECO:0007669"/>
    <property type="project" value="TreeGrafter"/>
</dbReference>
<evidence type="ECO:0000259" key="1">
    <source>
        <dbReference type="PROSITE" id="PS00028"/>
    </source>
</evidence>